<keyword evidence="1" id="KW-0732">Signal</keyword>
<evidence type="ECO:0000256" key="1">
    <source>
        <dbReference type="SAM" id="SignalP"/>
    </source>
</evidence>
<reference evidence="2" key="2">
    <citation type="submission" date="2023-04" db="EMBL/GenBank/DDBJ databases">
        <title>'Rhodoalgimonas zhirmunskyi' gen. nov., isolated from a red alga.</title>
        <authorList>
            <person name="Nedashkovskaya O.I."/>
            <person name="Otstavnykh N.Y."/>
            <person name="Bystritskaya E.P."/>
            <person name="Balabanova L.A."/>
            <person name="Isaeva M.P."/>
        </authorList>
    </citation>
    <scope>NUCLEOTIDE SEQUENCE</scope>
    <source>
        <strain evidence="2">10Alg 79</strain>
    </source>
</reference>
<dbReference type="InterPro" id="IPR023614">
    <property type="entry name" value="Porin_dom_sf"/>
</dbReference>
<dbReference type="RefSeq" id="WP_317625391.1">
    <property type="nucleotide sequence ID" value="NZ_JANFFA010000001.1"/>
</dbReference>
<accession>A0AAJ1UCU2</accession>
<dbReference type="SUPFAM" id="SSF56935">
    <property type="entry name" value="Porins"/>
    <property type="match status" value="1"/>
</dbReference>
<sequence length="306" mass="31473">MNMKLVVAAGMAIAIPATLQADDWNGVVTLGYSQTDIGGTGADASAGSLDFNGVYNFDTGFSLGFDASLVVADISNGGGDMDLNYLALNGEYKLQNGVTFGGYIERGEVDDNGLLLGNARLTSYGLTFGYEVENLDAEAYIGASDTSPSLGGGTDINDFGVRVGYQISPQAFMVGSLARSEISNTGVSVDIDMIALGGGYAFNNQWSVYGGVQRISVDAASLDETTYGLGVAYSPAAISAMPMTLSLELARTDVDLGGASSDLDTVRLGLTVPLGNTKKNVPANSVVNNIAKGGHNVVTSGFLGAF</sequence>
<protein>
    <submittedName>
        <fullName evidence="2">Porin</fullName>
    </submittedName>
</protein>
<dbReference type="Proteomes" id="UP001227162">
    <property type="component" value="Unassembled WGS sequence"/>
</dbReference>
<keyword evidence="3" id="KW-1185">Reference proteome</keyword>
<name>A0AAJ1UCU2_9RHOB</name>
<feature type="signal peptide" evidence="1">
    <location>
        <begin position="1"/>
        <end position="21"/>
    </location>
</feature>
<dbReference type="EMBL" id="JANFFA010000001">
    <property type="protein sequence ID" value="MDQ2093812.1"/>
    <property type="molecule type" value="Genomic_DNA"/>
</dbReference>
<reference evidence="2" key="1">
    <citation type="submission" date="2022-07" db="EMBL/GenBank/DDBJ databases">
        <authorList>
            <person name="Otstavnykh N."/>
            <person name="Isaeva M."/>
            <person name="Bystritskaya E."/>
        </authorList>
    </citation>
    <scope>NUCLEOTIDE SEQUENCE</scope>
    <source>
        <strain evidence="2">10Alg 79</strain>
    </source>
</reference>
<evidence type="ECO:0000313" key="3">
    <source>
        <dbReference type="Proteomes" id="UP001227162"/>
    </source>
</evidence>
<dbReference type="AlphaFoldDB" id="A0AAJ1UCU2"/>
<proteinExistence type="predicted"/>
<comment type="caution">
    <text evidence="2">The sequence shown here is derived from an EMBL/GenBank/DDBJ whole genome shotgun (WGS) entry which is preliminary data.</text>
</comment>
<gene>
    <name evidence="2" type="ORF">NOI20_06790</name>
</gene>
<evidence type="ECO:0000313" key="2">
    <source>
        <dbReference type="EMBL" id="MDQ2093812.1"/>
    </source>
</evidence>
<dbReference type="Gene3D" id="2.40.160.10">
    <property type="entry name" value="Porin"/>
    <property type="match status" value="1"/>
</dbReference>
<organism evidence="2 3">
    <name type="scientific">Rhodalgimonas zhirmunskyi</name>
    <dbReference type="NCBI Taxonomy" id="2964767"/>
    <lineage>
        <taxon>Bacteria</taxon>
        <taxon>Pseudomonadati</taxon>
        <taxon>Pseudomonadota</taxon>
        <taxon>Alphaproteobacteria</taxon>
        <taxon>Rhodobacterales</taxon>
        <taxon>Roseobacteraceae</taxon>
        <taxon>Rhodalgimonas</taxon>
    </lineage>
</organism>
<feature type="chain" id="PRO_5042613176" evidence="1">
    <location>
        <begin position="22"/>
        <end position="306"/>
    </location>
</feature>